<keyword evidence="2" id="KW-1185">Reference proteome</keyword>
<name>A0A4R4T672_9ACTN</name>
<dbReference type="Proteomes" id="UP000295345">
    <property type="component" value="Unassembled WGS sequence"/>
</dbReference>
<dbReference type="InterPro" id="IPR043869">
    <property type="entry name" value="DUF5829"/>
</dbReference>
<evidence type="ECO:0000313" key="1">
    <source>
        <dbReference type="EMBL" id="TDC72561.1"/>
    </source>
</evidence>
<dbReference type="OrthoDB" id="3513901at2"/>
<evidence type="ECO:0000313" key="2">
    <source>
        <dbReference type="Proteomes" id="UP000295345"/>
    </source>
</evidence>
<sequence>MTATIALTGAFEAGAQTSPADGAETRASEQLLHYNHAYAVVDRETADAIENSDYLREFANFEVRTTTGGGLTWTGRYLYGAETYIEFFGEGDLPGADALYGASGLGVSTEHAGDLATVTDRLRDLGIEEPAPYRQTRDFGDGVRVPWFDTIRTTSDLYDAFDAWSMEYLPEYFADPRGNTGPESYPGDVSAARYLSDDYQDHQLRDVTQLHLGVPERDLATTVPLLEAGGYDVETRGNGTVVVNDGTTTIRLDPVPLDEVGLRGLQFSLNDATGTRHVEEIGRSTLTVGPGARAVWTFDAPE</sequence>
<organism evidence="1 2">
    <name type="scientific">Streptomyces hainanensis</name>
    <dbReference type="NCBI Taxonomy" id="402648"/>
    <lineage>
        <taxon>Bacteria</taxon>
        <taxon>Bacillati</taxon>
        <taxon>Actinomycetota</taxon>
        <taxon>Actinomycetes</taxon>
        <taxon>Kitasatosporales</taxon>
        <taxon>Streptomycetaceae</taxon>
        <taxon>Streptomyces</taxon>
    </lineage>
</organism>
<reference evidence="1 2" key="1">
    <citation type="submission" date="2019-03" db="EMBL/GenBank/DDBJ databases">
        <title>Draft genome sequences of novel Actinobacteria.</title>
        <authorList>
            <person name="Sahin N."/>
            <person name="Ay H."/>
            <person name="Saygin H."/>
        </authorList>
    </citation>
    <scope>NUCLEOTIDE SEQUENCE [LARGE SCALE GENOMIC DNA]</scope>
    <source>
        <strain evidence="1 2">DSM 41900</strain>
    </source>
</reference>
<proteinExistence type="predicted"/>
<dbReference type="EMBL" id="SMKI01000241">
    <property type="protein sequence ID" value="TDC72561.1"/>
    <property type="molecule type" value="Genomic_DNA"/>
</dbReference>
<protein>
    <submittedName>
        <fullName evidence="1">Uncharacterized protein</fullName>
    </submittedName>
</protein>
<accession>A0A4R4T672</accession>
<comment type="caution">
    <text evidence="1">The sequence shown here is derived from an EMBL/GenBank/DDBJ whole genome shotgun (WGS) entry which is preliminary data.</text>
</comment>
<dbReference type="Pfam" id="PF19147">
    <property type="entry name" value="DUF5829"/>
    <property type="match status" value="1"/>
</dbReference>
<gene>
    <name evidence="1" type="ORF">E1283_21405</name>
</gene>
<dbReference type="AlphaFoldDB" id="A0A4R4T672"/>